<dbReference type="PATRIC" id="fig|172049.5.peg.1767"/>
<comment type="caution">
    <text evidence="2">The sequence shown here is derived from an EMBL/GenBank/DDBJ whole genome shotgun (WGS) entry which is preliminary data.</text>
</comment>
<protein>
    <recommendedName>
        <fullName evidence="1">Mannosyl-3-phosphoglycerate synthase</fullName>
        <ecNumber evidence="1">2.4.1.217</ecNumber>
    </recommendedName>
</protein>
<dbReference type="InterPro" id="IPR029044">
    <property type="entry name" value="Nucleotide-diphossugar_trans"/>
</dbReference>
<dbReference type="GO" id="GO:0051479">
    <property type="term" value="P:mannosylglycerate biosynthetic process"/>
    <property type="evidence" value="ECO:0007669"/>
    <property type="project" value="InterPro"/>
</dbReference>
<dbReference type="NCBIfam" id="TIGR02460">
    <property type="entry name" value="osmo_MPGsynth"/>
    <property type="match status" value="1"/>
</dbReference>
<evidence type="ECO:0000313" key="3">
    <source>
        <dbReference type="Proteomes" id="UP000053911"/>
    </source>
</evidence>
<evidence type="ECO:0000313" key="2">
    <source>
        <dbReference type="EMBL" id="KUK17809.1"/>
    </source>
</evidence>
<dbReference type="GO" id="GO:0050504">
    <property type="term" value="F:mannosyl-3-phosphoglycerate synthase activity"/>
    <property type="evidence" value="ECO:0007669"/>
    <property type="project" value="UniProtKB-UniRule"/>
</dbReference>
<organism evidence="2 3">
    <name type="scientific">Thermococcus sibiricus</name>
    <dbReference type="NCBI Taxonomy" id="172049"/>
    <lineage>
        <taxon>Archaea</taxon>
        <taxon>Methanobacteriati</taxon>
        <taxon>Methanobacteriota</taxon>
        <taxon>Thermococci</taxon>
        <taxon>Thermococcales</taxon>
        <taxon>Thermococcaceae</taxon>
        <taxon>Thermococcus</taxon>
    </lineage>
</organism>
<evidence type="ECO:0000256" key="1">
    <source>
        <dbReference type="NCBIfam" id="TIGR02460"/>
    </source>
</evidence>
<proteinExistence type="predicted"/>
<sequence length="394" mass="45194">MLLEAPVYKEIFGAVKIYELQKVIKMDTETEDVPMFTVQNVPREDIYKTIGELAIVVPMKNEKLHLVDGVLKAIPHKSPIIVVSNSKRKGPNRFKQEVDLVKHFCNLTRSKVIMVHQKDPGLAEAFKEVEYDDILDEGGLVRSGKGEGMIVGILLAKAIGAKYVGFVDADNYIPGAVNEYVKDYAAGFLMSESEYTMVRLHWRHKPKVSKGTLYFKKWGRVSEITNRYLNQIISEKTTFETNIMVTGNAGEHAMTMKLAEILPFSTGYSIEPYEIVYLLERFGTWENTEEAQDVFDQGIEIFQLETLNPHFHEDKGQEHVKEMALLSLTTIYHSKLASERLKNSILEDLRMHGIIKENEEPPKPRVMRPIKDIDVKKWMKTLETNQETLLRFDL</sequence>
<dbReference type="Proteomes" id="UP000053911">
    <property type="component" value="Unassembled WGS sequence"/>
</dbReference>
<dbReference type="EC" id="2.4.1.217" evidence="1"/>
<reference evidence="3" key="1">
    <citation type="journal article" date="2015" name="MBio">
        <title>Genome-Resolved Metagenomic Analysis Reveals Roles for Candidate Phyla and Other Microbial Community Members in Biogeochemical Transformations in Oil Reservoirs.</title>
        <authorList>
            <person name="Hu P."/>
            <person name="Tom L."/>
            <person name="Singh A."/>
            <person name="Thomas B.C."/>
            <person name="Baker B.J."/>
            <person name="Piceno Y.M."/>
            <person name="Andersen G.L."/>
            <person name="Banfield J.F."/>
        </authorList>
    </citation>
    <scope>NUCLEOTIDE SEQUENCE [LARGE SCALE GENOMIC DNA]</scope>
</reference>
<accession>A0A101EMC8</accession>
<name>A0A101EMC8_9EURY</name>
<dbReference type="AlphaFoldDB" id="A0A101EMC8"/>
<gene>
    <name evidence="2" type="ORF">XD54_0906</name>
</gene>
<dbReference type="SUPFAM" id="SSF53448">
    <property type="entry name" value="Nucleotide-diphospho-sugar transferases"/>
    <property type="match status" value="1"/>
</dbReference>
<dbReference type="Gene3D" id="3.90.550.10">
    <property type="entry name" value="Spore Coat Polysaccharide Biosynthesis Protein SpsA, Chain A"/>
    <property type="match status" value="1"/>
</dbReference>
<dbReference type="InterPro" id="IPR012812">
    <property type="entry name" value="Osmo_MPG_synth"/>
</dbReference>
<dbReference type="GO" id="GO:0005737">
    <property type="term" value="C:cytoplasm"/>
    <property type="evidence" value="ECO:0007669"/>
    <property type="project" value="InterPro"/>
</dbReference>
<dbReference type="RefSeq" id="WP_283217527.1">
    <property type="nucleotide sequence ID" value="NZ_LGFD01000014.1"/>
</dbReference>
<dbReference type="EMBL" id="LGFD01000014">
    <property type="protein sequence ID" value="KUK17809.1"/>
    <property type="molecule type" value="Genomic_DNA"/>
</dbReference>
<dbReference type="Pfam" id="PF09488">
    <property type="entry name" value="Osmo_MPGsynth"/>
    <property type="match status" value="1"/>
</dbReference>